<dbReference type="EMBL" id="JBEPLU010000003">
    <property type="protein sequence ID" value="MET3528486.1"/>
    <property type="molecule type" value="Genomic_DNA"/>
</dbReference>
<dbReference type="CDD" id="cd08026">
    <property type="entry name" value="DUF326"/>
    <property type="match status" value="1"/>
</dbReference>
<dbReference type="InterPro" id="IPR005560">
    <property type="entry name" value="Csp_YhjQ"/>
</dbReference>
<evidence type="ECO:0000313" key="1">
    <source>
        <dbReference type="EMBL" id="MET3528486.1"/>
    </source>
</evidence>
<dbReference type="PANTHER" id="PTHR37310:SF1">
    <property type="entry name" value="CYTOPLASMIC PROTEIN"/>
    <property type="match status" value="1"/>
</dbReference>
<organism evidence="1 2">
    <name type="scientific">Phenylobacterium koreense</name>
    <dbReference type="NCBI Taxonomy" id="266125"/>
    <lineage>
        <taxon>Bacteria</taxon>
        <taxon>Pseudomonadati</taxon>
        <taxon>Pseudomonadota</taxon>
        <taxon>Alphaproteobacteria</taxon>
        <taxon>Caulobacterales</taxon>
        <taxon>Caulobacteraceae</taxon>
        <taxon>Phenylobacterium</taxon>
    </lineage>
</organism>
<dbReference type="Proteomes" id="UP001549110">
    <property type="component" value="Unassembled WGS sequence"/>
</dbReference>
<evidence type="ECO:0008006" key="3">
    <source>
        <dbReference type="Google" id="ProtNLM"/>
    </source>
</evidence>
<accession>A0ABV2EPJ7</accession>
<reference evidence="1 2" key="1">
    <citation type="submission" date="2024-06" db="EMBL/GenBank/DDBJ databases">
        <title>Genomic Encyclopedia of Type Strains, Phase IV (KMG-IV): sequencing the most valuable type-strain genomes for metagenomic binning, comparative biology and taxonomic classification.</title>
        <authorList>
            <person name="Goeker M."/>
        </authorList>
    </citation>
    <scope>NUCLEOTIDE SEQUENCE [LARGE SCALE GENOMIC DNA]</scope>
    <source>
        <strain evidence="1 2">DSM 17809</strain>
    </source>
</reference>
<gene>
    <name evidence="1" type="ORF">ABID41_003625</name>
</gene>
<dbReference type="PANTHER" id="PTHR37310">
    <property type="entry name" value="CYTOPLASMIC PROTEIN-RELATED"/>
    <property type="match status" value="1"/>
</dbReference>
<proteinExistence type="predicted"/>
<dbReference type="InterPro" id="IPR044543">
    <property type="entry name" value="YHJQ-like"/>
</dbReference>
<sequence length="137" mass="15013">MHVQQIISTHPQARGAANSALIACIEECYDCAQSCTACADACLGEDRVAELAQCVRTCLDCADICATTGTLASRRTGSNQLMVGRMLQLCEEACRICAEECERHAAYMEHCRICAEACRRCEMACRQALQENFATQH</sequence>
<protein>
    <recommendedName>
        <fullName evidence="3">Four-helix bundle copper-binding protein</fullName>
    </recommendedName>
</protein>
<dbReference type="RefSeq" id="WP_331932004.1">
    <property type="nucleotide sequence ID" value="NZ_JBEPLU010000003.1"/>
</dbReference>
<evidence type="ECO:0000313" key="2">
    <source>
        <dbReference type="Proteomes" id="UP001549110"/>
    </source>
</evidence>
<comment type="caution">
    <text evidence="1">The sequence shown here is derived from an EMBL/GenBank/DDBJ whole genome shotgun (WGS) entry which is preliminary data.</text>
</comment>
<dbReference type="Pfam" id="PF03860">
    <property type="entry name" value="Csp"/>
    <property type="match status" value="1"/>
</dbReference>
<keyword evidence="2" id="KW-1185">Reference proteome</keyword>
<name>A0ABV2EPJ7_9CAUL</name>
<dbReference type="Gene3D" id="1.20.1270.360">
    <property type="match status" value="1"/>
</dbReference>